<dbReference type="GO" id="GO:0003887">
    <property type="term" value="F:DNA-directed DNA polymerase activity"/>
    <property type="evidence" value="ECO:0007669"/>
    <property type="project" value="UniProtKB-KW"/>
</dbReference>
<name>A0A392MC48_9FABA</name>
<dbReference type="GO" id="GO:0015074">
    <property type="term" value="P:DNA integration"/>
    <property type="evidence" value="ECO:0007669"/>
    <property type="project" value="UniProtKB-KW"/>
</dbReference>
<keyword evidence="1" id="KW-0540">Nuclease</keyword>
<protein>
    <submittedName>
        <fullName evidence="12">Copia-type polyprotein</fullName>
    </submittedName>
</protein>
<dbReference type="InterPro" id="IPR057670">
    <property type="entry name" value="SH3_retrovirus"/>
</dbReference>
<dbReference type="Gene3D" id="3.30.420.10">
    <property type="entry name" value="Ribonuclease H-like superfamily/Ribonuclease H"/>
    <property type="match status" value="1"/>
</dbReference>
<dbReference type="InterPro" id="IPR001584">
    <property type="entry name" value="Integrase_cat-core"/>
</dbReference>
<keyword evidence="8" id="KW-0548">Nucleotidyltransferase</keyword>
<dbReference type="GO" id="GO:0003964">
    <property type="term" value="F:RNA-directed DNA polymerase activity"/>
    <property type="evidence" value="ECO:0007669"/>
    <property type="project" value="UniProtKB-KW"/>
</dbReference>
<evidence type="ECO:0000256" key="5">
    <source>
        <dbReference type="ARBA" id="ARBA00022842"/>
    </source>
</evidence>
<dbReference type="SUPFAM" id="SSF56672">
    <property type="entry name" value="DNA/RNA polymerases"/>
    <property type="match status" value="1"/>
</dbReference>
<proteinExistence type="predicted"/>
<evidence type="ECO:0000256" key="10">
    <source>
        <dbReference type="ARBA" id="ARBA00023268"/>
    </source>
</evidence>
<keyword evidence="3" id="KW-0255">Endonuclease</keyword>
<dbReference type="EMBL" id="LXQA010007889">
    <property type="protein sequence ID" value="MCH85090.1"/>
    <property type="molecule type" value="Genomic_DNA"/>
</dbReference>
<dbReference type="Pfam" id="PF25597">
    <property type="entry name" value="SH3_retrovirus"/>
    <property type="match status" value="1"/>
</dbReference>
<dbReference type="GO" id="GO:0016787">
    <property type="term" value="F:hydrolase activity"/>
    <property type="evidence" value="ECO:0007669"/>
    <property type="project" value="UniProtKB-KW"/>
</dbReference>
<dbReference type="InterPro" id="IPR013103">
    <property type="entry name" value="RVT_2"/>
</dbReference>
<dbReference type="Pfam" id="PF00665">
    <property type="entry name" value="rve"/>
    <property type="match status" value="1"/>
</dbReference>
<dbReference type="InterPro" id="IPR012337">
    <property type="entry name" value="RNaseH-like_sf"/>
</dbReference>
<keyword evidence="8" id="KW-0808">Transferase</keyword>
<organism evidence="12 13">
    <name type="scientific">Trifolium medium</name>
    <dbReference type="NCBI Taxonomy" id="97028"/>
    <lineage>
        <taxon>Eukaryota</taxon>
        <taxon>Viridiplantae</taxon>
        <taxon>Streptophyta</taxon>
        <taxon>Embryophyta</taxon>
        <taxon>Tracheophyta</taxon>
        <taxon>Spermatophyta</taxon>
        <taxon>Magnoliopsida</taxon>
        <taxon>eudicotyledons</taxon>
        <taxon>Gunneridae</taxon>
        <taxon>Pentapetalae</taxon>
        <taxon>rosids</taxon>
        <taxon>fabids</taxon>
        <taxon>Fabales</taxon>
        <taxon>Fabaceae</taxon>
        <taxon>Papilionoideae</taxon>
        <taxon>50 kb inversion clade</taxon>
        <taxon>NPAAA clade</taxon>
        <taxon>Hologalegina</taxon>
        <taxon>IRL clade</taxon>
        <taxon>Trifolieae</taxon>
        <taxon>Trifolium</taxon>
    </lineage>
</organism>
<keyword evidence="8" id="KW-0239">DNA-directed DNA polymerase</keyword>
<evidence type="ECO:0000256" key="9">
    <source>
        <dbReference type="ARBA" id="ARBA00023172"/>
    </source>
</evidence>
<keyword evidence="9" id="KW-0233">DNA recombination</keyword>
<evidence type="ECO:0000256" key="3">
    <source>
        <dbReference type="ARBA" id="ARBA00022759"/>
    </source>
</evidence>
<feature type="non-terminal residue" evidence="12">
    <location>
        <position position="487"/>
    </location>
</feature>
<dbReference type="Pfam" id="PF07727">
    <property type="entry name" value="RVT_2"/>
    <property type="match status" value="1"/>
</dbReference>
<feature type="domain" description="Integrase catalytic" evidence="11">
    <location>
        <begin position="38"/>
        <end position="207"/>
    </location>
</feature>
<keyword evidence="6" id="KW-0229">DNA integration</keyword>
<keyword evidence="4" id="KW-0378">Hydrolase</keyword>
<keyword evidence="5" id="KW-0460">Magnesium</keyword>
<evidence type="ECO:0000256" key="7">
    <source>
        <dbReference type="ARBA" id="ARBA00022918"/>
    </source>
</evidence>
<evidence type="ECO:0000313" key="12">
    <source>
        <dbReference type="EMBL" id="MCH85090.1"/>
    </source>
</evidence>
<evidence type="ECO:0000256" key="4">
    <source>
        <dbReference type="ARBA" id="ARBA00022801"/>
    </source>
</evidence>
<gene>
    <name evidence="12" type="ORF">A2U01_0005932</name>
</gene>
<dbReference type="GO" id="GO:0046872">
    <property type="term" value="F:metal ion binding"/>
    <property type="evidence" value="ECO:0007669"/>
    <property type="project" value="UniProtKB-KW"/>
</dbReference>
<dbReference type="GO" id="GO:0003676">
    <property type="term" value="F:nucleic acid binding"/>
    <property type="evidence" value="ECO:0007669"/>
    <property type="project" value="InterPro"/>
</dbReference>
<dbReference type="PANTHER" id="PTHR42648">
    <property type="entry name" value="TRANSPOSASE, PUTATIVE-RELATED"/>
    <property type="match status" value="1"/>
</dbReference>
<dbReference type="GO" id="GO:0006310">
    <property type="term" value="P:DNA recombination"/>
    <property type="evidence" value="ECO:0007669"/>
    <property type="project" value="UniProtKB-KW"/>
</dbReference>
<evidence type="ECO:0000256" key="8">
    <source>
        <dbReference type="ARBA" id="ARBA00022932"/>
    </source>
</evidence>
<keyword evidence="13" id="KW-1185">Reference proteome</keyword>
<comment type="caution">
    <text evidence="12">The sequence shown here is derived from an EMBL/GenBank/DDBJ whole genome shotgun (WGS) entry which is preliminary data.</text>
</comment>
<evidence type="ECO:0000256" key="2">
    <source>
        <dbReference type="ARBA" id="ARBA00022723"/>
    </source>
</evidence>
<dbReference type="InterPro" id="IPR039537">
    <property type="entry name" value="Retrotran_Ty1/copia-like"/>
</dbReference>
<evidence type="ECO:0000256" key="1">
    <source>
        <dbReference type="ARBA" id="ARBA00022722"/>
    </source>
</evidence>
<dbReference type="InterPro" id="IPR036397">
    <property type="entry name" value="RNaseH_sf"/>
</dbReference>
<keyword evidence="10" id="KW-0511">Multifunctional enzyme</keyword>
<dbReference type="PROSITE" id="PS50994">
    <property type="entry name" value="INTEGRASE"/>
    <property type="match status" value="1"/>
</dbReference>
<evidence type="ECO:0000259" key="11">
    <source>
        <dbReference type="PROSITE" id="PS50994"/>
    </source>
</evidence>
<dbReference type="SUPFAM" id="SSF53098">
    <property type="entry name" value="Ribonuclease H-like"/>
    <property type="match status" value="1"/>
</dbReference>
<dbReference type="PANTHER" id="PTHR42648:SF11">
    <property type="entry name" value="TRANSPOSON TY4-P GAG-POL POLYPROTEIN"/>
    <property type="match status" value="1"/>
</dbReference>
<dbReference type="GO" id="GO:0004519">
    <property type="term" value="F:endonuclease activity"/>
    <property type="evidence" value="ECO:0007669"/>
    <property type="project" value="UniProtKB-KW"/>
</dbReference>
<sequence>MLHSKEMVSGLPKIQMPSEVCEDCVQAKQHRDSFSKEVQSRTNHVLEVVYSDVCGPMQVDSTCGNRYFVSFVDDHSRKLWTYLIKKKNEVLDVFKKFKSMAEKQSDHKLKVLKTDGGGEYMYGEFTKFCEAEGIIHEVIPPYTPQQNGSAERRNRTIMNMVRCMLKGKHLPKELWGEAVNTACYVLNRCLTKRLNGVTPEESWSGHKPSVSHLKVFGSIAHRHVLVGYHSTGGYRLYDPINKSIVISRDVVVDEMKEWDWNNNKRKDSVSIMFDEIQSEPVERVTGDTEPRRSTRTITQPARLNDCIITRDNEITEEGDLVHLAFNVEVEPVNFEEAVKDKKWLSAMNEEIESIERNSTWELAELQQGKKAIGVKWVYKVKVNPKGEVTRHKARLLVKGFLQKQGIDFNEVFAPVAWMETIRLVTAIAHYNGWSMHQMDVKCAFLNGPLDEEVYVVQPPGFTVKGSESMVYRNKALYGLKQAPRAWN</sequence>
<accession>A0A392MC48</accession>
<dbReference type="Proteomes" id="UP000265520">
    <property type="component" value="Unassembled WGS sequence"/>
</dbReference>
<keyword evidence="7" id="KW-0695">RNA-directed DNA polymerase</keyword>
<reference evidence="12 13" key="1">
    <citation type="journal article" date="2018" name="Front. Plant Sci.">
        <title>Red Clover (Trifolium pratense) and Zigzag Clover (T. medium) - A Picture of Genomic Similarities and Differences.</title>
        <authorList>
            <person name="Dluhosova J."/>
            <person name="Istvanek J."/>
            <person name="Nedelnik J."/>
            <person name="Repkova J."/>
        </authorList>
    </citation>
    <scope>NUCLEOTIDE SEQUENCE [LARGE SCALE GENOMIC DNA]</scope>
    <source>
        <strain evidence="13">cv. 10/8</strain>
        <tissue evidence="12">Leaf</tissue>
    </source>
</reference>
<dbReference type="AlphaFoldDB" id="A0A392MC48"/>
<evidence type="ECO:0000256" key="6">
    <source>
        <dbReference type="ARBA" id="ARBA00022908"/>
    </source>
</evidence>
<keyword evidence="2" id="KW-0479">Metal-binding</keyword>
<evidence type="ECO:0000313" key="13">
    <source>
        <dbReference type="Proteomes" id="UP000265520"/>
    </source>
</evidence>
<dbReference type="InterPro" id="IPR043502">
    <property type="entry name" value="DNA/RNA_pol_sf"/>
</dbReference>